<dbReference type="GO" id="GO:0008360">
    <property type="term" value="P:regulation of cell shape"/>
    <property type="evidence" value="ECO:0007669"/>
    <property type="project" value="UniProtKB-UniRule"/>
</dbReference>
<evidence type="ECO:0000256" key="2">
    <source>
        <dbReference type="ARBA" id="ARBA00022679"/>
    </source>
</evidence>
<dbReference type="AlphaFoldDB" id="A0A2H0U841"/>
<gene>
    <name evidence="9" type="ORF">COU20_01645</name>
</gene>
<evidence type="ECO:0000256" key="6">
    <source>
        <dbReference type="PROSITE-ProRule" id="PRU01373"/>
    </source>
</evidence>
<evidence type="ECO:0000259" key="8">
    <source>
        <dbReference type="PROSITE" id="PS52029"/>
    </source>
</evidence>
<feature type="domain" description="L,D-TPase catalytic" evidence="8">
    <location>
        <begin position="136"/>
        <end position="319"/>
    </location>
</feature>
<dbReference type="EMBL" id="PFBM01000011">
    <property type="protein sequence ID" value="PIR82578.1"/>
    <property type="molecule type" value="Genomic_DNA"/>
</dbReference>
<organism evidence="9 10">
    <name type="scientific">Candidatus Kaiserbacteria bacterium CG10_big_fil_rev_8_21_14_0_10_59_10</name>
    <dbReference type="NCBI Taxonomy" id="1974612"/>
    <lineage>
        <taxon>Bacteria</taxon>
        <taxon>Candidatus Kaiseribacteriota</taxon>
    </lineage>
</organism>
<dbReference type="Pfam" id="PF03734">
    <property type="entry name" value="YkuD"/>
    <property type="match status" value="1"/>
</dbReference>
<feature type="active site" description="Proton donor/acceptor" evidence="6">
    <location>
        <position position="260"/>
    </location>
</feature>
<accession>A0A2H0U841</accession>
<dbReference type="GO" id="GO:0009252">
    <property type="term" value="P:peptidoglycan biosynthetic process"/>
    <property type="evidence" value="ECO:0007669"/>
    <property type="project" value="UniProtKB-UniPathway"/>
</dbReference>
<proteinExistence type="predicted"/>
<evidence type="ECO:0000313" key="9">
    <source>
        <dbReference type="EMBL" id="PIR82578.1"/>
    </source>
</evidence>
<evidence type="ECO:0000256" key="3">
    <source>
        <dbReference type="ARBA" id="ARBA00022960"/>
    </source>
</evidence>
<evidence type="ECO:0000256" key="5">
    <source>
        <dbReference type="ARBA" id="ARBA00023316"/>
    </source>
</evidence>
<dbReference type="SUPFAM" id="SSF141523">
    <property type="entry name" value="L,D-transpeptidase catalytic domain-like"/>
    <property type="match status" value="1"/>
</dbReference>
<evidence type="ECO:0000256" key="7">
    <source>
        <dbReference type="SAM" id="MobiDB-lite"/>
    </source>
</evidence>
<dbReference type="Gene3D" id="2.40.440.10">
    <property type="entry name" value="L,D-transpeptidase catalytic domain-like"/>
    <property type="match status" value="1"/>
</dbReference>
<keyword evidence="5 6" id="KW-0961">Cell wall biogenesis/degradation</keyword>
<dbReference type="GO" id="GO:0016740">
    <property type="term" value="F:transferase activity"/>
    <property type="evidence" value="ECO:0007669"/>
    <property type="project" value="UniProtKB-KW"/>
</dbReference>
<keyword evidence="4 6" id="KW-0573">Peptidoglycan synthesis</keyword>
<dbReference type="CDD" id="cd16913">
    <property type="entry name" value="YkuD_like"/>
    <property type="match status" value="1"/>
</dbReference>
<keyword evidence="3 6" id="KW-0133">Cell shape</keyword>
<name>A0A2H0U841_9BACT</name>
<feature type="active site" description="Nucleophile" evidence="6">
    <location>
        <position position="276"/>
    </location>
</feature>
<protein>
    <recommendedName>
        <fullName evidence="8">L,D-TPase catalytic domain-containing protein</fullName>
    </recommendedName>
</protein>
<sequence length="360" mass="39276">MEGDMDRREFLKRTGGALAGALSNTLPSLARASDEPTYLESALTPKELEQHKTRSAEALVADVWSDEQMRAFALSHFFHDAQTPEAAQEKLKHSSTMAIPSATELQELQQRSVYAERGRNTSALDELAFQIPEGKYGLYVDGDTQKLYLLGNRTGTLEFVASFLTSTSAKEWSNKPDSYGTPLGLHRIVHHRAGKLGQILSRTMELEGHFPKVTVEVGGEARQEYFVRTLNHAIDPAVIITDAFALWGPTTPLERGVFLHGTNHEDTLGARYSGGCVRMANVDVHLLTGTDERGVPFVEVGALDKSGKSGRGGTPVMIHVSPGEKSGRPASSKPAWDANPPREASQQDRLPPGFKDVTGE</sequence>
<dbReference type="GO" id="GO:0071555">
    <property type="term" value="P:cell wall organization"/>
    <property type="evidence" value="ECO:0007669"/>
    <property type="project" value="UniProtKB-UniRule"/>
</dbReference>
<comment type="caution">
    <text evidence="9">The sequence shown here is derived from an EMBL/GenBank/DDBJ whole genome shotgun (WGS) entry which is preliminary data.</text>
</comment>
<dbReference type="Proteomes" id="UP000231379">
    <property type="component" value="Unassembled WGS sequence"/>
</dbReference>
<dbReference type="InterPro" id="IPR006311">
    <property type="entry name" value="TAT_signal"/>
</dbReference>
<evidence type="ECO:0000256" key="1">
    <source>
        <dbReference type="ARBA" id="ARBA00004752"/>
    </source>
</evidence>
<evidence type="ECO:0000313" key="10">
    <source>
        <dbReference type="Proteomes" id="UP000231379"/>
    </source>
</evidence>
<dbReference type="UniPathway" id="UPA00219"/>
<dbReference type="InterPro" id="IPR005490">
    <property type="entry name" value="LD_TPept_cat_dom"/>
</dbReference>
<keyword evidence="2" id="KW-0808">Transferase</keyword>
<feature type="region of interest" description="Disordered" evidence="7">
    <location>
        <begin position="304"/>
        <end position="360"/>
    </location>
</feature>
<dbReference type="InterPro" id="IPR038063">
    <property type="entry name" value="Transpep_catalytic_dom"/>
</dbReference>
<reference evidence="10" key="1">
    <citation type="submission" date="2017-09" db="EMBL/GenBank/DDBJ databases">
        <title>Depth-based differentiation of microbial function through sediment-hosted aquifers and enrichment of novel symbionts in the deep terrestrial subsurface.</title>
        <authorList>
            <person name="Probst A.J."/>
            <person name="Ladd B."/>
            <person name="Jarett J.K."/>
            <person name="Geller-Mcgrath D.E."/>
            <person name="Sieber C.M.K."/>
            <person name="Emerson J.B."/>
            <person name="Anantharaman K."/>
            <person name="Thomas B.C."/>
            <person name="Malmstrom R."/>
            <person name="Stieglmeier M."/>
            <person name="Klingl A."/>
            <person name="Woyke T."/>
            <person name="Ryan C.M."/>
            <person name="Banfield J.F."/>
        </authorList>
    </citation>
    <scope>NUCLEOTIDE SEQUENCE [LARGE SCALE GENOMIC DNA]</scope>
</reference>
<evidence type="ECO:0000256" key="4">
    <source>
        <dbReference type="ARBA" id="ARBA00022984"/>
    </source>
</evidence>
<dbReference type="PROSITE" id="PS52029">
    <property type="entry name" value="LD_TPASE"/>
    <property type="match status" value="1"/>
</dbReference>
<dbReference type="PROSITE" id="PS51318">
    <property type="entry name" value="TAT"/>
    <property type="match status" value="1"/>
</dbReference>
<comment type="pathway">
    <text evidence="1 6">Cell wall biogenesis; peptidoglycan biosynthesis.</text>
</comment>